<organism evidence="1 2">
    <name type="scientific">Xylanimonas ulmi</name>
    <dbReference type="NCBI Taxonomy" id="228973"/>
    <lineage>
        <taxon>Bacteria</taxon>
        <taxon>Bacillati</taxon>
        <taxon>Actinomycetota</taxon>
        <taxon>Actinomycetes</taxon>
        <taxon>Micrococcales</taxon>
        <taxon>Promicromonosporaceae</taxon>
        <taxon>Xylanimonas</taxon>
    </lineage>
</organism>
<comment type="caution">
    <text evidence="1">The sequence shown here is derived from an EMBL/GenBank/DDBJ whole genome shotgun (WGS) entry which is preliminary data.</text>
</comment>
<evidence type="ECO:0000313" key="1">
    <source>
        <dbReference type="EMBL" id="RZS63090.1"/>
    </source>
</evidence>
<dbReference type="AlphaFoldDB" id="A0A4V2EYI3"/>
<dbReference type="RefSeq" id="WP_130416498.1">
    <property type="nucleotide sequence ID" value="NZ_SGWX01000001.1"/>
</dbReference>
<protein>
    <recommendedName>
        <fullName evidence="3">Flp pilus-assembly TadE/G-like protein</fullName>
    </recommendedName>
</protein>
<dbReference type="OrthoDB" id="5150306at2"/>
<proteinExistence type="predicted"/>
<dbReference type="Proteomes" id="UP000293852">
    <property type="component" value="Unassembled WGS sequence"/>
</dbReference>
<evidence type="ECO:0000313" key="2">
    <source>
        <dbReference type="Proteomes" id="UP000293852"/>
    </source>
</evidence>
<dbReference type="EMBL" id="SGWX01000001">
    <property type="protein sequence ID" value="RZS63090.1"/>
    <property type="molecule type" value="Genomic_DNA"/>
</dbReference>
<keyword evidence="2" id="KW-1185">Reference proteome</keyword>
<gene>
    <name evidence="1" type="ORF">EV386_3448</name>
</gene>
<sequence length="193" mass="20045">MSVAAVPAVAGLVGLALALILMLGSATADKRESVTAADAAALAAAQEWDRRLRLVFDRHVALPDPAAWWALAGGPALTGATHEAMRRSAADYARRNGAQLVGFDVDAASRTVSVRVRHEATVPRTEARMRATASARVTLRGGLCVAGGRLGYLIDGSCVTRPAPAPEPGSPPLEDQDGPAAVRAYRSDVTLVD</sequence>
<evidence type="ECO:0008006" key="3">
    <source>
        <dbReference type="Google" id="ProtNLM"/>
    </source>
</evidence>
<reference evidence="1 2" key="1">
    <citation type="submission" date="2019-02" db="EMBL/GenBank/DDBJ databases">
        <title>Sequencing the genomes of 1000 actinobacteria strains.</title>
        <authorList>
            <person name="Klenk H.-P."/>
        </authorList>
    </citation>
    <scope>NUCLEOTIDE SEQUENCE [LARGE SCALE GENOMIC DNA]</scope>
    <source>
        <strain evidence="1 2">DSM 16932</strain>
    </source>
</reference>
<name>A0A4V2EYI3_9MICO</name>
<accession>A0A4V2EYI3</accession>